<dbReference type="AlphaFoldDB" id="A0A2M9Z8E6"/>
<dbReference type="Pfam" id="PF14715">
    <property type="entry name" value="FixP_N"/>
    <property type="match status" value="1"/>
</dbReference>
<keyword evidence="2 4" id="KW-0479">Metal-binding</keyword>
<evidence type="ECO:0000259" key="6">
    <source>
        <dbReference type="PROSITE" id="PS51007"/>
    </source>
</evidence>
<accession>A0A2M9Z8E6</accession>
<reference evidence="7 8" key="1">
    <citation type="submission" date="2017-07" db="EMBL/GenBank/DDBJ databases">
        <title>Leptospira spp. isolated from tropical soils.</title>
        <authorList>
            <person name="Thibeaux R."/>
            <person name="Iraola G."/>
            <person name="Ferres I."/>
            <person name="Bierque E."/>
            <person name="Girault D."/>
            <person name="Soupe-Gilbert M.-E."/>
            <person name="Picardeau M."/>
            <person name="Goarant C."/>
        </authorList>
    </citation>
    <scope>NUCLEOTIDE SEQUENCE [LARGE SCALE GENOMIC DNA]</scope>
    <source>
        <strain evidence="7 8">FH2-C-A2</strain>
    </source>
</reference>
<dbReference type="RefSeq" id="WP_100759828.1">
    <property type="nucleotide sequence ID" value="NZ_NPDT01000008.1"/>
</dbReference>
<gene>
    <name evidence="7" type="ORF">CH371_16230</name>
</gene>
<evidence type="ECO:0000256" key="5">
    <source>
        <dbReference type="SAM" id="Phobius"/>
    </source>
</evidence>
<evidence type="ECO:0000313" key="8">
    <source>
        <dbReference type="Proteomes" id="UP000231912"/>
    </source>
</evidence>
<keyword evidence="5" id="KW-1133">Transmembrane helix</keyword>
<comment type="caution">
    <text evidence="7">The sequence shown here is derived from an EMBL/GenBank/DDBJ whole genome shotgun (WGS) entry which is preliminary data.</text>
</comment>
<dbReference type="Gene3D" id="1.10.760.10">
    <property type="entry name" value="Cytochrome c-like domain"/>
    <property type="match status" value="1"/>
</dbReference>
<dbReference type="Gene3D" id="6.10.280.130">
    <property type="match status" value="1"/>
</dbReference>
<name>A0A2M9Z8E6_9LEPT</name>
<dbReference type="GO" id="GO:0009055">
    <property type="term" value="F:electron transfer activity"/>
    <property type="evidence" value="ECO:0007669"/>
    <property type="project" value="InterPro"/>
</dbReference>
<dbReference type="InterPro" id="IPR036909">
    <property type="entry name" value="Cyt_c-like_dom_sf"/>
</dbReference>
<evidence type="ECO:0000256" key="2">
    <source>
        <dbReference type="ARBA" id="ARBA00022723"/>
    </source>
</evidence>
<dbReference type="EMBL" id="NPDT01000008">
    <property type="protein sequence ID" value="PJZ64674.1"/>
    <property type="molecule type" value="Genomic_DNA"/>
</dbReference>
<keyword evidence="5" id="KW-0812">Transmembrane</keyword>
<evidence type="ECO:0000256" key="1">
    <source>
        <dbReference type="ARBA" id="ARBA00022617"/>
    </source>
</evidence>
<dbReference type="InterPro" id="IPR009056">
    <property type="entry name" value="Cyt_c-like_dom"/>
</dbReference>
<feature type="domain" description="Cytochrome c" evidence="6">
    <location>
        <begin position="85"/>
        <end position="171"/>
    </location>
</feature>
<keyword evidence="3 4" id="KW-0408">Iron</keyword>
<dbReference type="Pfam" id="PF13442">
    <property type="entry name" value="Cytochrome_CBB3"/>
    <property type="match status" value="1"/>
</dbReference>
<proteinExistence type="predicted"/>
<dbReference type="InterPro" id="IPR038414">
    <property type="entry name" value="CcoP_N_sf"/>
</dbReference>
<organism evidence="7 8">
    <name type="scientific">Leptospira wolffii</name>
    <dbReference type="NCBI Taxonomy" id="409998"/>
    <lineage>
        <taxon>Bacteria</taxon>
        <taxon>Pseudomonadati</taxon>
        <taxon>Spirochaetota</taxon>
        <taxon>Spirochaetia</taxon>
        <taxon>Leptospirales</taxon>
        <taxon>Leptospiraceae</taxon>
        <taxon>Leptospira</taxon>
    </lineage>
</organism>
<evidence type="ECO:0000256" key="3">
    <source>
        <dbReference type="ARBA" id="ARBA00023004"/>
    </source>
</evidence>
<dbReference type="PROSITE" id="PS51007">
    <property type="entry name" value="CYTC"/>
    <property type="match status" value="1"/>
</dbReference>
<dbReference type="GO" id="GO:0046872">
    <property type="term" value="F:metal ion binding"/>
    <property type="evidence" value="ECO:0007669"/>
    <property type="project" value="UniProtKB-KW"/>
</dbReference>
<protein>
    <submittedName>
        <fullName evidence="7">Cytochrome C</fullName>
    </submittedName>
</protein>
<keyword evidence="1 4" id="KW-0349">Heme</keyword>
<dbReference type="InterPro" id="IPR032858">
    <property type="entry name" value="CcoP_N"/>
</dbReference>
<dbReference type="GO" id="GO:0020037">
    <property type="term" value="F:heme binding"/>
    <property type="evidence" value="ECO:0007669"/>
    <property type="project" value="InterPro"/>
</dbReference>
<feature type="transmembrane region" description="Helical" evidence="5">
    <location>
        <begin position="21"/>
        <end position="40"/>
    </location>
</feature>
<dbReference type="PANTHER" id="PTHR33751">
    <property type="entry name" value="CBB3-TYPE CYTOCHROME C OXIDASE SUBUNIT FIXP"/>
    <property type="match status" value="1"/>
</dbReference>
<dbReference type="Proteomes" id="UP000231912">
    <property type="component" value="Unassembled WGS sequence"/>
</dbReference>
<dbReference type="PANTHER" id="PTHR33751:SF1">
    <property type="entry name" value="CBB3-TYPE CYTOCHROME C OXIDASE SUBUNIT FIXP"/>
    <property type="match status" value="1"/>
</dbReference>
<keyword evidence="5" id="KW-0472">Membrane</keyword>
<evidence type="ECO:0000256" key="4">
    <source>
        <dbReference type="PROSITE-ProRule" id="PRU00433"/>
    </source>
</evidence>
<sequence>MSDPNKEFDGIRQADNPLPEWWKWVFLGCIVVAVVYSIYFHGYSNWGTTEYYAAQAEEYKELFPNKNRVVETAQDGSNPMRGNAEAIAAGQTTFQTYCVACHGPTGEGLVGPNLMDKEWLHGNTDKELYETVMKGVPVEKTKLGKGPMPPHEMSLGSEKVYQVLAWLASRNPELKANR</sequence>
<evidence type="ECO:0000313" key="7">
    <source>
        <dbReference type="EMBL" id="PJZ64674.1"/>
    </source>
</evidence>
<dbReference type="InterPro" id="IPR050597">
    <property type="entry name" value="Cytochrome_c_Oxidase_Subunit"/>
</dbReference>
<dbReference type="SUPFAM" id="SSF46626">
    <property type="entry name" value="Cytochrome c"/>
    <property type="match status" value="1"/>
</dbReference>